<dbReference type="Pfam" id="PF21745">
    <property type="entry name" value="PMI1_PMIR1-2_C"/>
    <property type="match status" value="1"/>
</dbReference>
<sequence length="251" mass="27629">MPKIEIEATSIKTRASMLENLETEVLMHEWALNERTFQYSPPKSSSGFGSPIDIPFEDPYQLPPLREGLGPYIKTKNGGFLRSMNPSLFKYAKSGGNLIMQASSPVANKLMPLEDITGQTMQHIGWKAAPSLDGTERQDLLQHEFEFGQNMAGIPSKKGKSQGPKSSKLELNSAWLDRDSEYVSLKDLAPLAMDKIEALSIEGLRIQSGLEGTGGLHILDLNDGGDVDRLMGLSLTLMSQLSIWHPPPDHP</sequence>
<feature type="domain" description="PMI1/PMIR1-2 C-terminal" evidence="1">
    <location>
        <begin position="105"/>
        <end position="211"/>
    </location>
</feature>
<proteinExistence type="predicted"/>
<dbReference type="OrthoDB" id="1435197at2759"/>
<dbReference type="PANTHER" id="PTHR33414">
    <property type="entry name" value="PROTEIN PLASTID MOVEMENT IMPAIRED 1-RELATED 1"/>
    <property type="match status" value="1"/>
</dbReference>
<dbReference type="InterPro" id="IPR039614">
    <property type="entry name" value="PMI1-like"/>
</dbReference>
<evidence type="ECO:0000259" key="1">
    <source>
        <dbReference type="Pfam" id="PF21745"/>
    </source>
</evidence>
<evidence type="ECO:0000313" key="3">
    <source>
        <dbReference type="Proteomes" id="UP000224567"/>
    </source>
</evidence>
<reference evidence="2 3" key="1">
    <citation type="journal article" date="2017" name="Genome Biol.">
        <title>New reference genome sequences of hot pepper reveal the massive evolution of plant disease-resistance genes by retroduplication.</title>
        <authorList>
            <person name="Kim S."/>
            <person name="Park J."/>
            <person name="Yeom S.I."/>
            <person name="Kim Y.M."/>
            <person name="Seo E."/>
            <person name="Kim K.T."/>
            <person name="Kim M.S."/>
            <person name="Lee J.M."/>
            <person name="Cheong K."/>
            <person name="Shin H.S."/>
            <person name="Kim S.B."/>
            <person name="Han K."/>
            <person name="Lee J."/>
            <person name="Park M."/>
            <person name="Lee H.A."/>
            <person name="Lee H.Y."/>
            <person name="Lee Y."/>
            <person name="Oh S."/>
            <person name="Lee J.H."/>
            <person name="Choi E."/>
            <person name="Choi E."/>
            <person name="Lee S.E."/>
            <person name="Jeon J."/>
            <person name="Kim H."/>
            <person name="Choi G."/>
            <person name="Song H."/>
            <person name="Lee J."/>
            <person name="Lee S.C."/>
            <person name="Kwon J.K."/>
            <person name="Lee H.Y."/>
            <person name="Koo N."/>
            <person name="Hong Y."/>
            <person name="Kim R.W."/>
            <person name="Kang W.H."/>
            <person name="Huh J.H."/>
            <person name="Kang B.C."/>
            <person name="Yang T.J."/>
            <person name="Lee Y.H."/>
            <person name="Bennetzen J.L."/>
            <person name="Choi D."/>
        </authorList>
    </citation>
    <scope>NUCLEOTIDE SEQUENCE [LARGE SCALE GENOMIC DNA]</scope>
    <source>
        <strain evidence="3">cv. PBC81</strain>
    </source>
</reference>
<comment type="caution">
    <text evidence="2">The sequence shown here is derived from an EMBL/GenBank/DDBJ whole genome shotgun (WGS) entry which is preliminary data.</text>
</comment>
<name>A0A2G2VCW0_CAPBA</name>
<protein>
    <recommendedName>
        <fullName evidence="1">PMI1/PMIR1-2 C-terminal domain-containing protein</fullName>
    </recommendedName>
</protein>
<evidence type="ECO:0000313" key="2">
    <source>
        <dbReference type="EMBL" id="PHT30807.1"/>
    </source>
</evidence>
<keyword evidence="3" id="KW-1185">Reference proteome</keyword>
<gene>
    <name evidence="2" type="ORF">CQW23_29602</name>
</gene>
<organism evidence="2 3">
    <name type="scientific">Capsicum baccatum</name>
    <name type="common">Peruvian pepper</name>
    <dbReference type="NCBI Taxonomy" id="33114"/>
    <lineage>
        <taxon>Eukaryota</taxon>
        <taxon>Viridiplantae</taxon>
        <taxon>Streptophyta</taxon>
        <taxon>Embryophyta</taxon>
        <taxon>Tracheophyta</taxon>
        <taxon>Spermatophyta</taxon>
        <taxon>Magnoliopsida</taxon>
        <taxon>eudicotyledons</taxon>
        <taxon>Gunneridae</taxon>
        <taxon>Pentapetalae</taxon>
        <taxon>asterids</taxon>
        <taxon>lamiids</taxon>
        <taxon>Solanales</taxon>
        <taxon>Solanaceae</taxon>
        <taxon>Solanoideae</taxon>
        <taxon>Capsiceae</taxon>
        <taxon>Capsicum</taxon>
    </lineage>
</organism>
<dbReference type="Proteomes" id="UP000224567">
    <property type="component" value="Unassembled WGS sequence"/>
</dbReference>
<dbReference type="AlphaFoldDB" id="A0A2G2VCW0"/>
<dbReference type="EMBL" id="MLFT02000014">
    <property type="protein sequence ID" value="PHT30807.1"/>
    <property type="molecule type" value="Genomic_DNA"/>
</dbReference>
<dbReference type="InterPro" id="IPR048972">
    <property type="entry name" value="PMI1_PMIR1-2_C"/>
</dbReference>
<dbReference type="PANTHER" id="PTHR33414:SF7">
    <property type="entry name" value="PROTEIN PLASTID MOVEMENT IMPAIRED 1-RELATED 1-LIKE"/>
    <property type="match status" value="1"/>
</dbReference>
<reference evidence="3" key="2">
    <citation type="journal article" date="2017" name="J. Anim. Genet.">
        <title>Multiple reference genome sequences of hot pepper reveal the massive evolution of plant disease resistance genes by retroduplication.</title>
        <authorList>
            <person name="Kim S."/>
            <person name="Park J."/>
            <person name="Yeom S.-I."/>
            <person name="Kim Y.-M."/>
            <person name="Seo E."/>
            <person name="Kim K.-T."/>
            <person name="Kim M.-S."/>
            <person name="Lee J.M."/>
            <person name="Cheong K."/>
            <person name="Shin H.-S."/>
            <person name="Kim S.-B."/>
            <person name="Han K."/>
            <person name="Lee J."/>
            <person name="Park M."/>
            <person name="Lee H.-A."/>
            <person name="Lee H.-Y."/>
            <person name="Lee Y."/>
            <person name="Oh S."/>
            <person name="Lee J.H."/>
            <person name="Choi E."/>
            <person name="Choi E."/>
            <person name="Lee S.E."/>
            <person name="Jeon J."/>
            <person name="Kim H."/>
            <person name="Choi G."/>
            <person name="Song H."/>
            <person name="Lee J."/>
            <person name="Lee S.-C."/>
            <person name="Kwon J.-K."/>
            <person name="Lee H.-Y."/>
            <person name="Koo N."/>
            <person name="Hong Y."/>
            <person name="Kim R.W."/>
            <person name="Kang W.-H."/>
            <person name="Huh J.H."/>
            <person name="Kang B.-C."/>
            <person name="Yang T.-J."/>
            <person name="Lee Y.-H."/>
            <person name="Bennetzen J.L."/>
            <person name="Choi D."/>
        </authorList>
    </citation>
    <scope>NUCLEOTIDE SEQUENCE [LARGE SCALE GENOMIC DNA]</scope>
    <source>
        <strain evidence="3">cv. PBC81</strain>
    </source>
</reference>
<accession>A0A2G2VCW0</accession>
<dbReference type="STRING" id="33114.A0A2G2VCW0"/>